<gene>
    <name evidence="1" type="ORF">CWS72_19385</name>
</gene>
<accession>A0A2N3PQZ6</accession>
<dbReference type="Proteomes" id="UP000233293">
    <property type="component" value="Unassembled WGS sequence"/>
</dbReference>
<dbReference type="EMBL" id="PIUM01000026">
    <property type="protein sequence ID" value="PKU22821.1"/>
    <property type="molecule type" value="Genomic_DNA"/>
</dbReference>
<sequence length="543" mass="57450">MSLAVIVGMAWRERPVSTGRRILARMAAVAARVLPSFDRRLLVAFCVVHPINPMCCPTPCPVFDQAKVARFLGEAEQAWQKVEQCRQIADRYVTLLSTFGPNGPLATELRRVPGSVSGVFTTFQASYPSMLKAGDLGNPRAIAEILKTALFDPSNLEVVKLTGSIDRVRQRAAVAADEAVNALATGMHGYSRLTDAATDRGQQTVSASKAKTVRDDLAVNASARQALVDNLAGLKELLSSWAASEASSASVTRTTAADPLSSTTNSADASPLAVALQAQAARLDQLRQVRVAVNLLDATTSALTGLHNERHAATVMLAQYPGLWNTVASDNKAIEFRAADAAAVSTQLAQIFIDGAAAFQVAQARLLALDTTGWRDNATKIAAANAAAQSVVQDILAHPQAYGTVRADLAENGGTSSAAPYGETLAGGFAAWLEDDKLERFWAPLRRDAETAIASLDQRLKEISERRGFDIAGAGALAGENRLLDQFGQQLQSTLTVVAQAGQSVGESQQSWVSAYISAFQAAAGAVRSDSAATSFVTVRWPS</sequence>
<evidence type="ECO:0000313" key="2">
    <source>
        <dbReference type="Proteomes" id="UP000233293"/>
    </source>
</evidence>
<dbReference type="AlphaFoldDB" id="A0A2N3PQZ6"/>
<reference evidence="2" key="1">
    <citation type="submission" date="2017-12" db="EMBL/GenBank/DDBJ databases">
        <title>Draft genome sequence of Telmatospirillum siberiense 26-4b1T, an acidotolerant peatland alphaproteobacterium potentially involved in sulfur cycling.</title>
        <authorList>
            <person name="Hausmann B."/>
            <person name="Pjevac P."/>
            <person name="Schreck K."/>
            <person name="Herbold C.W."/>
            <person name="Daims H."/>
            <person name="Wagner M."/>
            <person name="Pester M."/>
            <person name="Loy A."/>
        </authorList>
    </citation>
    <scope>NUCLEOTIDE SEQUENCE [LARGE SCALE GENOMIC DNA]</scope>
    <source>
        <strain evidence="2">26-4b1</strain>
    </source>
</reference>
<name>A0A2N3PQZ6_9PROT</name>
<organism evidence="1 2">
    <name type="scientific">Telmatospirillum siberiense</name>
    <dbReference type="NCBI Taxonomy" id="382514"/>
    <lineage>
        <taxon>Bacteria</taxon>
        <taxon>Pseudomonadati</taxon>
        <taxon>Pseudomonadota</taxon>
        <taxon>Alphaproteobacteria</taxon>
        <taxon>Rhodospirillales</taxon>
        <taxon>Rhodospirillaceae</taxon>
        <taxon>Telmatospirillum</taxon>
    </lineage>
</organism>
<comment type="caution">
    <text evidence="1">The sequence shown here is derived from an EMBL/GenBank/DDBJ whole genome shotgun (WGS) entry which is preliminary data.</text>
</comment>
<keyword evidence="2" id="KW-1185">Reference proteome</keyword>
<evidence type="ECO:0000313" key="1">
    <source>
        <dbReference type="EMBL" id="PKU22821.1"/>
    </source>
</evidence>
<protein>
    <submittedName>
        <fullName evidence="1">Uncharacterized protein</fullName>
    </submittedName>
</protein>
<proteinExistence type="predicted"/>